<reference evidence="1 2" key="1">
    <citation type="journal article" date="2022" name="Plant J.">
        <title>Chromosome-level genome of Camellia lanceoleosa provides a valuable resource for understanding genome evolution and self-incompatibility.</title>
        <authorList>
            <person name="Gong W."/>
            <person name="Xiao S."/>
            <person name="Wang L."/>
            <person name="Liao Z."/>
            <person name="Chang Y."/>
            <person name="Mo W."/>
            <person name="Hu G."/>
            <person name="Li W."/>
            <person name="Zhao G."/>
            <person name="Zhu H."/>
            <person name="Hu X."/>
            <person name="Ji K."/>
            <person name="Xiang X."/>
            <person name="Song Q."/>
            <person name="Yuan D."/>
            <person name="Jin S."/>
            <person name="Zhang L."/>
        </authorList>
    </citation>
    <scope>NUCLEOTIDE SEQUENCE [LARGE SCALE GENOMIC DNA]</scope>
    <source>
        <strain evidence="1">SQ_2022a</strain>
    </source>
</reference>
<gene>
    <name evidence="1" type="ORF">LOK49_LG06G02312</name>
</gene>
<accession>A0ACC0H8V4</accession>
<sequence>MVCGHKAPMGIDLDPLDEIFPERATNYAASAGGKFRPKGKPQSRKESLASVPSTQSVQTVDIAENELLDLVSPSVATSETKNPLKNNEDSVLEVHFSSDCPSVNPLPEHAVTEETLSSNIGVQSDVVASNANGDWHFVTGKSAGQNADIFFGLECLDDFYSQSSTAMGTSLGNEFSTSSLANNGAEGSFAHSEIPTVYVSDTRSAEEGPHISVVSNSDGGFHIDNRRLEKEEGVAVPCLEILDMYELITRSGRRGGKFQRKPKIQIERQKPGADTSHPDAVESIPCPQQAQSIPSETEYMNEGSNLAFTSNNIVDFPSLRFDDSTSELPVNEPTTNFMDASRSEASFPGEHPEAAPKIPEKISSKCRKRKTPVTDDSLENQKDSISDQENEADRSTRLLRKRKNGCELVDESEEEANVDGDFSYKCPSGSLVDEDDNDNDNAEYQGEKEPQKRRAPTKYEKSVLQKENPVRKHKKVNEEVEKSTKAPHKKFSHSTRRKRRQVNKVLLETPEDEIDIQSLCIRDVIMLARKEGKTSEAPLGNPSASNSFTDNNEDETFASDQGGFNNDETNPRIQESSDYPNYQSYMDKTPRSRWSKQDTELFYEALQQFGSDISMIQQLFPGRTRSQVKLKYKKEERQHPLRLHDALTNRAKDHSHFQVVIECLQQLAAKDKQNSCMDDSIGLTGVEEEKEEEVAKSEQVEGGQIEAMEPDVSEGEIPLKSSDSEDALCGWSQYKSEL</sequence>
<protein>
    <submittedName>
        <fullName evidence="1">Transcription factor TFIIIB component B</fullName>
    </submittedName>
</protein>
<keyword evidence="2" id="KW-1185">Reference proteome</keyword>
<evidence type="ECO:0000313" key="2">
    <source>
        <dbReference type="Proteomes" id="UP001060215"/>
    </source>
</evidence>
<proteinExistence type="predicted"/>
<evidence type="ECO:0000313" key="1">
    <source>
        <dbReference type="EMBL" id="KAI8009620.1"/>
    </source>
</evidence>
<organism evidence="1 2">
    <name type="scientific">Camellia lanceoleosa</name>
    <dbReference type="NCBI Taxonomy" id="1840588"/>
    <lineage>
        <taxon>Eukaryota</taxon>
        <taxon>Viridiplantae</taxon>
        <taxon>Streptophyta</taxon>
        <taxon>Embryophyta</taxon>
        <taxon>Tracheophyta</taxon>
        <taxon>Spermatophyta</taxon>
        <taxon>Magnoliopsida</taxon>
        <taxon>eudicotyledons</taxon>
        <taxon>Gunneridae</taxon>
        <taxon>Pentapetalae</taxon>
        <taxon>asterids</taxon>
        <taxon>Ericales</taxon>
        <taxon>Theaceae</taxon>
        <taxon>Camellia</taxon>
    </lineage>
</organism>
<comment type="caution">
    <text evidence="1">The sequence shown here is derived from an EMBL/GenBank/DDBJ whole genome shotgun (WGS) entry which is preliminary data.</text>
</comment>
<name>A0ACC0H8V4_9ERIC</name>
<dbReference type="Proteomes" id="UP001060215">
    <property type="component" value="Chromosome 5"/>
</dbReference>
<dbReference type="EMBL" id="CM045762">
    <property type="protein sequence ID" value="KAI8009620.1"/>
    <property type="molecule type" value="Genomic_DNA"/>
</dbReference>